<dbReference type="RefSeq" id="XP_046015560.1">
    <property type="nucleotide sequence ID" value="XM_046153283.1"/>
</dbReference>
<organism evidence="1 2">
    <name type="scientific">Microdochium trichocladiopsis</name>
    <dbReference type="NCBI Taxonomy" id="1682393"/>
    <lineage>
        <taxon>Eukaryota</taxon>
        <taxon>Fungi</taxon>
        <taxon>Dikarya</taxon>
        <taxon>Ascomycota</taxon>
        <taxon>Pezizomycotina</taxon>
        <taxon>Sordariomycetes</taxon>
        <taxon>Xylariomycetidae</taxon>
        <taxon>Xylariales</taxon>
        <taxon>Microdochiaceae</taxon>
        <taxon>Microdochium</taxon>
    </lineage>
</organism>
<name>A0A9P8YBY5_9PEZI</name>
<dbReference type="EMBL" id="JAGTJQ010000003">
    <property type="protein sequence ID" value="KAH7035467.1"/>
    <property type="molecule type" value="Genomic_DNA"/>
</dbReference>
<dbReference type="OrthoDB" id="1919336at2759"/>
<evidence type="ECO:0000313" key="1">
    <source>
        <dbReference type="EMBL" id="KAH7035467.1"/>
    </source>
</evidence>
<accession>A0A9P8YBY5</accession>
<evidence type="ECO:0000313" key="2">
    <source>
        <dbReference type="Proteomes" id="UP000756346"/>
    </source>
</evidence>
<protein>
    <submittedName>
        <fullName evidence="1">Uncharacterized protein</fullName>
    </submittedName>
</protein>
<gene>
    <name evidence="1" type="ORF">B0I36DRAFT_318432</name>
</gene>
<comment type="caution">
    <text evidence="1">The sequence shown here is derived from an EMBL/GenBank/DDBJ whole genome shotgun (WGS) entry which is preliminary data.</text>
</comment>
<dbReference type="Proteomes" id="UP000756346">
    <property type="component" value="Unassembled WGS sequence"/>
</dbReference>
<proteinExistence type="predicted"/>
<reference evidence="1" key="1">
    <citation type="journal article" date="2021" name="Nat. Commun.">
        <title>Genetic determinants of endophytism in the Arabidopsis root mycobiome.</title>
        <authorList>
            <person name="Mesny F."/>
            <person name="Miyauchi S."/>
            <person name="Thiergart T."/>
            <person name="Pickel B."/>
            <person name="Atanasova L."/>
            <person name="Karlsson M."/>
            <person name="Huettel B."/>
            <person name="Barry K.W."/>
            <person name="Haridas S."/>
            <person name="Chen C."/>
            <person name="Bauer D."/>
            <person name="Andreopoulos W."/>
            <person name="Pangilinan J."/>
            <person name="LaButti K."/>
            <person name="Riley R."/>
            <person name="Lipzen A."/>
            <person name="Clum A."/>
            <person name="Drula E."/>
            <person name="Henrissat B."/>
            <person name="Kohler A."/>
            <person name="Grigoriev I.V."/>
            <person name="Martin F.M."/>
            <person name="Hacquard S."/>
        </authorList>
    </citation>
    <scope>NUCLEOTIDE SEQUENCE</scope>
    <source>
        <strain evidence="1">MPI-CAGE-CH-0230</strain>
    </source>
</reference>
<dbReference type="AlphaFoldDB" id="A0A9P8YBY5"/>
<keyword evidence="2" id="KW-1185">Reference proteome</keyword>
<sequence length="116" mass="13429">MPTPLLDDKVVPMLHYITQHCRDKEVREKGLKLLERCITRTSPWDIRGSLLGMQAFLEVEEEGRDEKGYISPNARYKWVLAQWNEEHTEYSLKIQGLTSSDERLLTVTTATTEPVP</sequence>
<dbReference type="GeneID" id="70182829"/>